<protein>
    <submittedName>
        <fullName evidence="3">XdhC family protein</fullName>
    </submittedName>
</protein>
<proteinExistence type="predicted"/>
<dbReference type="PANTHER" id="PTHR30388:SF4">
    <property type="entry name" value="MOLYBDENUM COFACTOR INSERTION CHAPERONE PAOD"/>
    <property type="match status" value="1"/>
</dbReference>
<evidence type="ECO:0000313" key="3">
    <source>
        <dbReference type="EMBL" id="QOV98754.1"/>
    </source>
</evidence>
<dbReference type="InterPro" id="IPR027051">
    <property type="entry name" value="XdhC_Rossmann_dom"/>
</dbReference>
<dbReference type="Gene3D" id="3.40.50.720">
    <property type="entry name" value="NAD(P)-binding Rossmann-like Domain"/>
    <property type="match status" value="1"/>
</dbReference>
<gene>
    <name evidence="3" type="ORF">INP59_23655</name>
</gene>
<dbReference type="InterPro" id="IPR052698">
    <property type="entry name" value="MoCofactor_Util/Proc"/>
</dbReference>
<feature type="domain" description="XdhC- CoxI" evidence="1">
    <location>
        <begin position="13"/>
        <end position="78"/>
    </location>
</feature>
<dbReference type="Pfam" id="PF13478">
    <property type="entry name" value="XdhC_C"/>
    <property type="match status" value="1"/>
</dbReference>
<reference evidence="3 4" key="1">
    <citation type="submission" date="2020-10" db="EMBL/GenBank/DDBJ databases">
        <title>Whole genome sequence of oil-degrading bacteria Rhodococcus pyridinivorans strain 5Ap.</title>
        <authorList>
            <person name="Akhremchuk A.E."/>
            <person name="Valentovich L.N."/>
            <person name="Charniauskaya M.I."/>
            <person name="Bukliarevich H.A."/>
            <person name="Titok M.A."/>
        </authorList>
    </citation>
    <scope>NUCLEOTIDE SEQUENCE [LARGE SCALE GENOMIC DNA]</scope>
    <source>
        <strain evidence="3 4">5Ap</strain>
    </source>
</reference>
<dbReference type="Pfam" id="PF02625">
    <property type="entry name" value="XdhC_CoxI"/>
    <property type="match status" value="2"/>
</dbReference>
<evidence type="ECO:0000259" key="1">
    <source>
        <dbReference type="Pfam" id="PF02625"/>
    </source>
</evidence>
<dbReference type="RefSeq" id="WP_024102440.1">
    <property type="nucleotide sequence ID" value="NZ_CP063450.1"/>
</dbReference>
<evidence type="ECO:0000259" key="2">
    <source>
        <dbReference type="Pfam" id="PF13478"/>
    </source>
</evidence>
<feature type="domain" description="XdhC- CoxI" evidence="1">
    <location>
        <begin position="117"/>
        <end position="180"/>
    </location>
</feature>
<organism evidence="3 4">
    <name type="scientific">Rhodococcus pyridinivorans</name>
    <dbReference type="NCBI Taxonomy" id="103816"/>
    <lineage>
        <taxon>Bacteria</taxon>
        <taxon>Bacillati</taxon>
        <taxon>Actinomycetota</taxon>
        <taxon>Actinomycetes</taxon>
        <taxon>Mycobacteriales</taxon>
        <taxon>Nocardiaceae</taxon>
        <taxon>Rhodococcus</taxon>
    </lineage>
</organism>
<accession>A0A7M2XLP9</accession>
<feature type="domain" description="XdhC Rossmann" evidence="2">
    <location>
        <begin position="203"/>
        <end position="349"/>
    </location>
</feature>
<sequence>MREILDELDRRYRDGEAVAVGTVVSTFRSAPRGPGASMLVAQDGTVTGSVSGGCVEGDVYELGRSVIDSGQPVLQRYGVSDDDAFSVGLTCGGIIDVFVERIDAASFPAFTDLLDSVRAGEPVALATVTAHPDPALRGRRMVVWRDRADGQLASSRMYDAVVDDARGLLEVGRSGTLHYGTDGERRGEGMSVFVNVFQPPPRLIVFGAIDFASAMARLGSFLGYTVTVCDARGVFATEARFPGAHEVIVDWPHRYLAAEAEAGRVDARTVITVLTHDPKFDVPLLEVALRLDVAYVGAMGSRRTHDDRMERLRETGLTEEELARLSSPIGLDLGARTPEETAVSIAAEIIALRWGGGGGRLAETRGPIHGHEEHIGAQKY</sequence>
<keyword evidence="4" id="KW-1185">Reference proteome</keyword>
<dbReference type="AlphaFoldDB" id="A0A7M2XLP9"/>
<dbReference type="Proteomes" id="UP000593818">
    <property type="component" value="Chromosome"/>
</dbReference>
<evidence type="ECO:0000313" key="4">
    <source>
        <dbReference type="Proteomes" id="UP000593818"/>
    </source>
</evidence>
<name>A0A7M2XLP9_9NOCA</name>
<dbReference type="PANTHER" id="PTHR30388">
    <property type="entry name" value="ALDEHYDE OXIDOREDUCTASE MOLYBDENUM COFACTOR ASSEMBLY PROTEIN"/>
    <property type="match status" value="1"/>
</dbReference>
<dbReference type="InterPro" id="IPR003777">
    <property type="entry name" value="XdhC_CoxI"/>
</dbReference>
<dbReference type="EMBL" id="CP063450">
    <property type="protein sequence ID" value="QOV98754.1"/>
    <property type="molecule type" value="Genomic_DNA"/>
</dbReference>
<dbReference type="GeneID" id="29938428"/>